<dbReference type="KEGG" id="mass:CR152_25790"/>
<evidence type="ECO:0000313" key="1">
    <source>
        <dbReference type="EMBL" id="ATQ77532.1"/>
    </source>
</evidence>
<gene>
    <name evidence="1" type="ORF">CR152_25790</name>
</gene>
<proteinExistence type="predicted"/>
<dbReference type="Proteomes" id="UP000229897">
    <property type="component" value="Chromosome"/>
</dbReference>
<dbReference type="AlphaFoldDB" id="A0A2D2DRC1"/>
<dbReference type="EMBL" id="CP024608">
    <property type="protein sequence ID" value="ATQ77532.1"/>
    <property type="molecule type" value="Genomic_DNA"/>
</dbReference>
<sequence>MVELLDVLLQTRGTGHPAVFGRARVDAGQPHAVADRLPIIGLKGWRLPLLPFECKLARRELRHGGG</sequence>
<accession>A0A2D2DRC1</accession>
<name>A0A2D2DRC1_9BURK</name>
<evidence type="ECO:0000313" key="2">
    <source>
        <dbReference type="Proteomes" id="UP000229897"/>
    </source>
</evidence>
<organism evidence="1 2">
    <name type="scientific">Massilia violaceinigra</name>
    <dbReference type="NCBI Taxonomy" id="2045208"/>
    <lineage>
        <taxon>Bacteria</taxon>
        <taxon>Pseudomonadati</taxon>
        <taxon>Pseudomonadota</taxon>
        <taxon>Betaproteobacteria</taxon>
        <taxon>Burkholderiales</taxon>
        <taxon>Oxalobacteraceae</taxon>
        <taxon>Telluria group</taxon>
        <taxon>Massilia</taxon>
    </lineage>
</organism>
<reference evidence="1" key="1">
    <citation type="submission" date="2017-10" db="EMBL/GenBank/DDBJ databases">
        <title>Massilia psychrophilum sp. nov., a novel purple-pigmented bacterium isolated from Tianshan glacier, Xinjiang Municipality, China.</title>
        <authorList>
            <person name="Wang H."/>
        </authorList>
    </citation>
    <scope>NUCLEOTIDE SEQUENCE [LARGE SCALE GENOMIC DNA]</scope>
    <source>
        <strain evidence="1">B2</strain>
    </source>
</reference>
<protein>
    <submittedName>
        <fullName evidence="1">Uncharacterized protein</fullName>
    </submittedName>
</protein>
<keyword evidence="2" id="KW-1185">Reference proteome</keyword>